<evidence type="ECO:0000259" key="2">
    <source>
        <dbReference type="Pfam" id="PF00326"/>
    </source>
</evidence>
<keyword evidence="5" id="KW-1185">Reference proteome</keyword>
<dbReference type="PANTHER" id="PTHR42776:SF27">
    <property type="entry name" value="DIPEPTIDYL PEPTIDASE FAMILY MEMBER 6"/>
    <property type="match status" value="1"/>
</dbReference>
<dbReference type="KEGG" id="step:IC006_0650"/>
<sequence>MRIFSLAYDKNKMAFIGSSQDKSSLYVIEGGKIREIAPMSPYSFVTDVNEKYIVGYGILRGNPKSNEFFVADLSGNVKIYTPKEGSMNMAYGIKDNKVYFVSDYENPGESYWIYTFDFQKYERIEFSEKDIYNYRAVELYYDPIDSITIAKRDGRSKLFLNGRMLNTPEGVIGGATRVKDVVYFSWSSLSSPYRVYSINPNYNEINVILNNKETNIGNVDYVKVKNGDIEVPTWIIRAKEPTNKCIVYVHGGPWSDVDDSWNILISPLVQAGFNVVAPNFRGSNGYGSKFNLMDVGDPGGGDLSDVVAVRDYVHEKKIAEKVGIMGYSLWRLYDLVSAGKGTG</sequence>
<feature type="domain" description="Peptidase S9 prolyl oligopeptidase catalytic" evidence="2">
    <location>
        <begin position="266"/>
        <end position="328"/>
    </location>
</feature>
<dbReference type="InterPro" id="IPR001375">
    <property type="entry name" value="Peptidase_S9_cat"/>
</dbReference>
<dbReference type="Proteomes" id="UP000322983">
    <property type="component" value="Chromosome"/>
</dbReference>
<dbReference type="AlphaFoldDB" id="A0A510DT27"/>
<dbReference type="Gene3D" id="3.40.50.1820">
    <property type="entry name" value="alpha/beta hydrolase"/>
    <property type="match status" value="1"/>
</dbReference>
<gene>
    <name evidence="4" type="ORF">IC006_0650</name>
</gene>
<dbReference type="SUPFAM" id="SSF50993">
    <property type="entry name" value="Peptidase/esterase 'gauge' domain"/>
    <property type="match status" value="1"/>
</dbReference>
<dbReference type="SUPFAM" id="SSF53474">
    <property type="entry name" value="alpha/beta-Hydrolases"/>
    <property type="match status" value="1"/>
</dbReference>
<dbReference type="EMBL" id="AP018929">
    <property type="protein sequence ID" value="BBG23366.1"/>
    <property type="molecule type" value="Genomic_DNA"/>
</dbReference>
<accession>A0A510DT27</accession>
<dbReference type="GO" id="GO:0004252">
    <property type="term" value="F:serine-type endopeptidase activity"/>
    <property type="evidence" value="ECO:0007669"/>
    <property type="project" value="TreeGrafter"/>
</dbReference>
<evidence type="ECO:0000259" key="3">
    <source>
        <dbReference type="Pfam" id="PF22173"/>
    </source>
</evidence>
<evidence type="ECO:0000313" key="5">
    <source>
        <dbReference type="Proteomes" id="UP000322983"/>
    </source>
</evidence>
<proteinExistence type="predicted"/>
<dbReference type="InterPro" id="IPR054035">
    <property type="entry name" value="APH-like_N"/>
</dbReference>
<dbReference type="Pfam" id="PF22173">
    <property type="entry name" value="APH-like_N"/>
    <property type="match status" value="1"/>
</dbReference>
<organism evidence="4 5">
    <name type="scientific">Sulfuracidifex tepidarius</name>
    <dbReference type="NCBI Taxonomy" id="1294262"/>
    <lineage>
        <taxon>Archaea</taxon>
        <taxon>Thermoproteota</taxon>
        <taxon>Thermoprotei</taxon>
        <taxon>Sulfolobales</taxon>
        <taxon>Sulfolobaceae</taxon>
        <taxon>Sulfuracidifex</taxon>
    </lineage>
</organism>
<name>A0A510DT27_9CREN</name>
<protein>
    <submittedName>
        <fullName evidence="4">Acylamino-acid-releasing enzyme</fullName>
    </submittedName>
</protein>
<dbReference type="Pfam" id="PF00326">
    <property type="entry name" value="Peptidase_S9"/>
    <property type="match status" value="1"/>
</dbReference>
<dbReference type="Gene3D" id="2.130.10.150">
    <property type="entry name" value="Peptidase/esterase 'gauge' domain"/>
    <property type="match status" value="1"/>
</dbReference>
<dbReference type="InterPro" id="IPR029058">
    <property type="entry name" value="AB_hydrolase_fold"/>
</dbReference>
<dbReference type="GO" id="GO:0006508">
    <property type="term" value="P:proteolysis"/>
    <property type="evidence" value="ECO:0007669"/>
    <property type="project" value="InterPro"/>
</dbReference>
<evidence type="ECO:0000313" key="4">
    <source>
        <dbReference type="EMBL" id="BBG23366.1"/>
    </source>
</evidence>
<keyword evidence="1" id="KW-0378">Hydrolase</keyword>
<evidence type="ECO:0000256" key="1">
    <source>
        <dbReference type="ARBA" id="ARBA00022801"/>
    </source>
</evidence>
<dbReference type="STRING" id="1294262.GCA_001316085_02971"/>
<reference evidence="4 5" key="1">
    <citation type="journal article" date="2020" name="Int. J. Syst. Evol. Microbiol.">
        <title>Sulfuracidifex tepidarius gen. nov., sp. nov. and transfer of Sulfolobus metallicus Huber and Stetter 1992 to the genus Sulfuracidifex as Sulfuracidifex metallicus comb. nov.</title>
        <authorList>
            <person name="Itoh T."/>
            <person name="Miura T."/>
            <person name="Sakai H.D."/>
            <person name="Kato S."/>
            <person name="Ohkuma M."/>
            <person name="Takashina T."/>
        </authorList>
    </citation>
    <scope>NUCLEOTIDE SEQUENCE [LARGE SCALE GENOMIC DNA]</scope>
    <source>
        <strain evidence="4 5">IC-006</strain>
    </source>
</reference>
<feature type="domain" description="Acylamino-acid-releasing enzyme-like N-terminal" evidence="3">
    <location>
        <begin position="1"/>
        <end position="196"/>
    </location>
</feature>
<dbReference type="PANTHER" id="PTHR42776">
    <property type="entry name" value="SERINE PEPTIDASE S9 FAMILY MEMBER"/>
    <property type="match status" value="1"/>
</dbReference>